<organism evidence="2 3">
    <name type="scientific">Aspergillus novofumigatus (strain IBT 16806)</name>
    <dbReference type="NCBI Taxonomy" id="1392255"/>
    <lineage>
        <taxon>Eukaryota</taxon>
        <taxon>Fungi</taxon>
        <taxon>Dikarya</taxon>
        <taxon>Ascomycota</taxon>
        <taxon>Pezizomycotina</taxon>
        <taxon>Eurotiomycetes</taxon>
        <taxon>Eurotiomycetidae</taxon>
        <taxon>Eurotiales</taxon>
        <taxon>Aspergillaceae</taxon>
        <taxon>Aspergillus</taxon>
        <taxon>Aspergillus subgen. Fumigati</taxon>
    </lineage>
</organism>
<dbReference type="GeneID" id="36533109"/>
<dbReference type="RefSeq" id="XP_024680079.1">
    <property type="nucleotide sequence ID" value="XM_024825784.1"/>
</dbReference>
<comment type="caution">
    <text evidence="2">The sequence shown here is derived from an EMBL/GenBank/DDBJ whole genome shotgun (WGS) entry which is preliminary data.</text>
</comment>
<sequence>MGKPLTAPNSMGVIGYPIAGEDASYSGLCAFSCNLGYCPSSACGTEQVPLVIPTVSDFAPPACVAGTGSGALTGLCSFACNYSFCPMHVCTCTAQGGLVPAPPTIGTRGTPVNGLEDYGLCNFACSHGYCPEGACVETGSKSSSEVYVPLGIWDSPDPEFPSMVSSVWTRSGTLTGTKTTILSIPLLVTDKVPFWPVVISANTSPTGFLSPSKLHAGAPQATKLISLSVNVPSVTCTGSSGGGGGGGGSDSGSSSSSGESADGQQANLPMDYDGPDGLANGKWNPMSILVEDAAAVTSGMAAIMAQGTPCFESALSLLTATQTDDFNLRVDSMTQGIEVLSIVELQISLGRARVDVDIFSKAASIEANEDICELDPSMGSSSHPIY</sequence>
<evidence type="ECO:0000256" key="1">
    <source>
        <dbReference type="SAM" id="MobiDB-lite"/>
    </source>
</evidence>
<dbReference type="VEuPathDB" id="FungiDB:P174DRAFT_432935"/>
<dbReference type="Proteomes" id="UP000234474">
    <property type="component" value="Unassembled WGS sequence"/>
</dbReference>
<feature type="compositionally biased region" description="Gly residues" evidence="1">
    <location>
        <begin position="239"/>
        <end position="250"/>
    </location>
</feature>
<evidence type="ECO:0000313" key="2">
    <source>
        <dbReference type="EMBL" id="PKX91484.1"/>
    </source>
</evidence>
<evidence type="ECO:0000313" key="3">
    <source>
        <dbReference type="Proteomes" id="UP000234474"/>
    </source>
</evidence>
<name>A0A2I1C1G7_ASPN1</name>
<protein>
    <submittedName>
        <fullName evidence="2">Uncharacterized protein</fullName>
    </submittedName>
</protein>
<keyword evidence="3" id="KW-1185">Reference proteome</keyword>
<proteinExistence type="predicted"/>
<gene>
    <name evidence="2" type="ORF">P174DRAFT_432935</name>
</gene>
<dbReference type="OrthoDB" id="1046782at2759"/>
<feature type="region of interest" description="Disordered" evidence="1">
    <location>
        <begin position="238"/>
        <end position="276"/>
    </location>
</feature>
<dbReference type="EMBL" id="MSZS01000006">
    <property type="protein sequence ID" value="PKX91484.1"/>
    <property type="molecule type" value="Genomic_DNA"/>
</dbReference>
<reference evidence="3" key="1">
    <citation type="journal article" date="2018" name="Proc. Natl. Acad. Sci. U.S.A.">
        <title>Linking secondary metabolites to gene clusters through genome sequencing of six diverse Aspergillus species.</title>
        <authorList>
            <person name="Kaerboelling I."/>
            <person name="Vesth T.C."/>
            <person name="Frisvad J.C."/>
            <person name="Nybo J.L."/>
            <person name="Theobald S."/>
            <person name="Kuo A."/>
            <person name="Bowyer P."/>
            <person name="Matsuda Y."/>
            <person name="Mondo S."/>
            <person name="Lyhne E.K."/>
            <person name="Kogle M.E."/>
            <person name="Clum A."/>
            <person name="Lipzen A."/>
            <person name="Salamov A."/>
            <person name="Ngan C.Y."/>
            <person name="Daum C."/>
            <person name="Chiniquy J."/>
            <person name="Barry K."/>
            <person name="LaButti K."/>
            <person name="Haridas S."/>
            <person name="Simmons B.A."/>
            <person name="Magnuson J.K."/>
            <person name="Mortensen U.H."/>
            <person name="Larsen T.O."/>
            <person name="Grigoriev I.V."/>
            <person name="Baker S.E."/>
            <person name="Andersen M.R."/>
        </authorList>
    </citation>
    <scope>NUCLEOTIDE SEQUENCE [LARGE SCALE GENOMIC DNA]</scope>
    <source>
        <strain evidence="3">IBT 16806</strain>
    </source>
</reference>
<dbReference type="AlphaFoldDB" id="A0A2I1C1G7"/>
<accession>A0A2I1C1G7</accession>
<dbReference type="STRING" id="1392255.A0A2I1C1G7"/>